<organism evidence="1 2">
    <name type="scientific">Dyella mobilis</name>
    <dbReference type="NCBI Taxonomy" id="1849582"/>
    <lineage>
        <taxon>Bacteria</taxon>
        <taxon>Pseudomonadati</taxon>
        <taxon>Pseudomonadota</taxon>
        <taxon>Gammaproteobacteria</taxon>
        <taxon>Lysobacterales</taxon>
        <taxon>Rhodanobacteraceae</taxon>
        <taxon>Dyella</taxon>
    </lineage>
</organism>
<dbReference type="PANTHER" id="PTHR37331">
    <property type="entry name" value="YALI0F11671P"/>
    <property type="match status" value="1"/>
</dbReference>
<proteinExistence type="predicted"/>
<dbReference type="EMBL" id="JADIKF010000039">
    <property type="protein sequence ID" value="MBM7130683.1"/>
    <property type="molecule type" value="Genomic_DNA"/>
</dbReference>
<protein>
    <submittedName>
        <fullName evidence="1">Uncharacterized protein</fullName>
    </submittedName>
</protein>
<sequence length="169" mass="18413">MHATLPVSICEVQTANGLVAYVTLVPAGEAVKRGLVAQEIIGQLLDATRADRQIDPANFARNRAFVDFLHEAIQKHAPALPNLIDAAKAQGMGWVYIIDGRTPTPQGAVPPEDVIGGFQVDDGEILDGSYRANPNHRILSQRGFFQLDPDLERWVLADLAAHIERSLKS</sequence>
<dbReference type="RefSeq" id="WP_204632244.1">
    <property type="nucleotide sequence ID" value="NZ_BSOC01000002.1"/>
</dbReference>
<accession>A0ABS2KHN8</accession>
<evidence type="ECO:0000313" key="1">
    <source>
        <dbReference type="EMBL" id="MBM7130683.1"/>
    </source>
</evidence>
<name>A0ABS2KHN8_9GAMM</name>
<dbReference type="Proteomes" id="UP001430193">
    <property type="component" value="Unassembled WGS sequence"/>
</dbReference>
<evidence type="ECO:0000313" key="2">
    <source>
        <dbReference type="Proteomes" id="UP001430193"/>
    </source>
</evidence>
<reference evidence="1" key="1">
    <citation type="submission" date="2020-10" db="EMBL/GenBank/DDBJ databases">
        <title>Phylogeny of dyella-like bacteria.</title>
        <authorList>
            <person name="Fu J."/>
        </authorList>
    </citation>
    <scope>NUCLEOTIDE SEQUENCE</scope>
    <source>
        <strain evidence="1">DHON07</strain>
    </source>
</reference>
<gene>
    <name evidence="1" type="ORF">ISS99_14180</name>
</gene>
<keyword evidence="2" id="KW-1185">Reference proteome</keyword>
<dbReference type="PANTHER" id="PTHR37331:SF1">
    <property type="entry name" value="YALI0F11671P"/>
    <property type="match status" value="1"/>
</dbReference>
<comment type="caution">
    <text evidence="1">The sequence shown here is derived from an EMBL/GenBank/DDBJ whole genome shotgun (WGS) entry which is preliminary data.</text>
</comment>